<dbReference type="AlphaFoldDB" id="A0A1F6C3L4"/>
<evidence type="ECO:0000313" key="2">
    <source>
        <dbReference type="EMBL" id="OGG43731.1"/>
    </source>
</evidence>
<proteinExistence type="predicted"/>
<dbReference type="EMBL" id="MFKF01000427">
    <property type="protein sequence ID" value="OGG43731.1"/>
    <property type="molecule type" value="Genomic_DNA"/>
</dbReference>
<dbReference type="InterPro" id="IPR042095">
    <property type="entry name" value="SUMF_sf"/>
</dbReference>
<evidence type="ECO:0000259" key="1">
    <source>
        <dbReference type="Pfam" id="PF03781"/>
    </source>
</evidence>
<dbReference type="Pfam" id="PF03781">
    <property type="entry name" value="FGE-sulfatase"/>
    <property type="match status" value="1"/>
</dbReference>
<dbReference type="SUPFAM" id="SSF56436">
    <property type="entry name" value="C-type lectin-like"/>
    <property type="match status" value="1"/>
</dbReference>
<dbReference type="InterPro" id="IPR016187">
    <property type="entry name" value="CTDL_fold"/>
</dbReference>
<accession>A0A1F6C3L4</accession>
<dbReference type="InterPro" id="IPR051043">
    <property type="entry name" value="Sulfatase_Mod_Factor_Kinase"/>
</dbReference>
<dbReference type="InterPro" id="IPR005532">
    <property type="entry name" value="SUMF_dom"/>
</dbReference>
<dbReference type="GO" id="GO:0120147">
    <property type="term" value="F:formylglycine-generating oxidase activity"/>
    <property type="evidence" value="ECO:0007669"/>
    <property type="project" value="TreeGrafter"/>
</dbReference>
<sequence>MIPIPSGEFLMGSQSGPEHEQPEHRVLLNSYLIDRFPVTNAQYKQFVDVTGYKPPLHWSAGTYPFDQAGHPVVNVSWQDACAYAEWFGKRLPTEAEWEKAARGTEGQTYPWGDAFQRDRLNCGNDPGHTTPVDKHPEGASPYGVMDMCGNVSEWVADWYGEDDYQNAPLANPTGPEAGKYKVIKGGFFGETMGGVRAACRAFFPPNAGRDNIGFRCARTPGEQKT</sequence>
<reference evidence="2 3" key="1">
    <citation type="journal article" date="2016" name="Nat. Commun.">
        <title>Thousands of microbial genomes shed light on interconnected biogeochemical processes in an aquifer system.</title>
        <authorList>
            <person name="Anantharaman K."/>
            <person name="Brown C.T."/>
            <person name="Hug L.A."/>
            <person name="Sharon I."/>
            <person name="Castelle C.J."/>
            <person name="Probst A.J."/>
            <person name="Thomas B.C."/>
            <person name="Singh A."/>
            <person name="Wilkins M.J."/>
            <person name="Karaoz U."/>
            <person name="Brodie E.L."/>
            <person name="Williams K.H."/>
            <person name="Hubbard S.S."/>
            <person name="Banfield J.F."/>
        </authorList>
    </citation>
    <scope>NUCLEOTIDE SEQUENCE [LARGE SCALE GENOMIC DNA]</scope>
    <source>
        <strain evidence="3">RIFCSPLOWO2_12_FULL_64_10</strain>
    </source>
</reference>
<dbReference type="Proteomes" id="UP000178606">
    <property type="component" value="Unassembled WGS sequence"/>
</dbReference>
<dbReference type="Gene3D" id="3.90.1580.10">
    <property type="entry name" value="paralog of FGE (formylglycine-generating enzyme)"/>
    <property type="match status" value="1"/>
</dbReference>
<feature type="domain" description="Sulfatase-modifying factor enzyme-like" evidence="1">
    <location>
        <begin position="1"/>
        <end position="218"/>
    </location>
</feature>
<evidence type="ECO:0000313" key="3">
    <source>
        <dbReference type="Proteomes" id="UP000178606"/>
    </source>
</evidence>
<dbReference type="PANTHER" id="PTHR23150">
    <property type="entry name" value="SULFATASE MODIFYING FACTOR 1, 2"/>
    <property type="match status" value="1"/>
</dbReference>
<gene>
    <name evidence="2" type="ORF">A3F84_27305</name>
</gene>
<dbReference type="PANTHER" id="PTHR23150:SF19">
    <property type="entry name" value="FORMYLGLYCINE-GENERATING ENZYME"/>
    <property type="match status" value="1"/>
</dbReference>
<protein>
    <recommendedName>
        <fullName evidence="1">Sulfatase-modifying factor enzyme-like domain-containing protein</fullName>
    </recommendedName>
</protein>
<organism evidence="2 3">
    <name type="scientific">Handelsmanbacteria sp. (strain RIFCSPLOWO2_12_FULL_64_10)</name>
    <dbReference type="NCBI Taxonomy" id="1817868"/>
    <lineage>
        <taxon>Bacteria</taxon>
        <taxon>Candidatus Handelsmaniibacteriota</taxon>
    </lineage>
</organism>
<name>A0A1F6C3L4_HANXR</name>
<comment type="caution">
    <text evidence="2">The sequence shown here is derived from an EMBL/GenBank/DDBJ whole genome shotgun (WGS) entry which is preliminary data.</text>
</comment>